<evidence type="ECO:0000313" key="4">
    <source>
        <dbReference type="EMBL" id="KRM32702.1"/>
    </source>
</evidence>
<keyword evidence="1" id="KW-0378">Hydrolase</keyword>
<name>X0PHN4_9LACO</name>
<feature type="active site" description="Acyl-thioester intermediate" evidence="2">
    <location>
        <position position="225"/>
    </location>
</feature>
<dbReference type="AlphaFoldDB" id="X0PHN4"/>
<evidence type="ECO:0008006" key="6">
    <source>
        <dbReference type="Google" id="ProtNLM"/>
    </source>
</evidence>
<dbReference type="NCBIfam" id="TIGR01076">
    <property type="entry name" value="sortase_fam"/>
    <property type="match status" value="1"/>
</dbReference>
<dbReference type="PATRIC" id="fig|1423734.3.peg.268"/>
<proteinExistence type="predicted"/>
<evidence type="ECO:0000313" key="5">
    <source>
        <dbReference type="Proteomes" id="UP000051236"/>
    </source>
</evidence>
<keyword evidence="3" id="KW-0472">Membrane</keyword>
<dbReference type="InterPro" id="IPR005754">
    <property type="entry name" value="Sortase"/>
</dbReference>
<dbReference type="RefSeq" id="WP_052005047.1">
    <property type="nucleotide sequence ID" value="NZ_AZGA01000068.1"/>
</dbReference>
<keyword evidence="5" id="KW-1185">Reference proteome</keyword>
<protein>
    <recommendedName>
        <fullName evidence="6">Sortase</fullName>
    </recommendedName>
</protein>
<evidence type="ECO:0000256" key="1">
    <source>
        <dbReference type="ARBA" id="ARBA00022801"/>
    </source>
</evidence>
<dbReference type="EMBL" id="AZGA01000068">
    <property type="protein sequence ID" value="KRM32702.1"/>
    <property type="molecule type" value="Genomic_DNA"/>
</dbReference>
<evidence type="ECO:0000256" key="3">
    <source>
        <dbReference type="SAM" id="Phobius"/>
    </source>
</evidence>
<dbReference type="eggNOG" id="COG3764">
    <property type="taxonomic scope" value="Bacteria"/>
</dbReference>
<keyword evidence="3" id="KW-0812">Transmembrane</keyword>
<dbReference type="STRING" id="1423734.FC83_GL000267"/>
<gene>
    <name evidence="4" type="ORF">FC83_GL000267</name>
</gene>
<dbReference type="InterPro" id="IPR023365">
    <property type="entry name" value="Sortase_dom-sf"/>
</dbReference>
<dbReference type="CDD" id="cd05827">
    <property type="entry name" value="Sortase_C"/>
    <property type="match status" value="1"/>
</dbReference>
<organism evidence="4 5">
    <name type="scientific">Agrilactobacillus composti DSM 18527 = JCM 14202</name>
    <dbReference type="NCBI Taxonomy" id="1423734"/>
    <lineage>
        <taxon>Bacteria</taxon>
        <taxon>Bacillati</taxon>
        <taxon>Bacillota</taxon>
        <taxon>Bacilli</taxon>
        <taxon>Lactobacillales</taxon>
        <taxon>Lactobacillaceae</taxon>
        <taxon>Agrilactobacillus</taxon>
    </lineage>
</organism>
<reference evidence="4 5" key="1">
    <citation type="journal article" date="2015" name="Genome Announc.">
        <title>Expanding the biotechnology potential of lactobacilli through comparative genomics of 213 strains and associated genera.</title>
        <authorList>
            <person name="Sun Z."/>
            <person name="Harris H.M."/>
            <person name="McCann A."/>
            <person name="Guo C."/>
            <person name="Argimon S."/>
            <person name="Zhang W."/>
            <person name="Yang X."/>
            <person name="Jeffery I.B."/>
            <person name="Cooney J.C."/>
            <person name="Kagawa T.F."/>
            <person name="Liu W."/>
            <person name="Song Y."/>
            <person name="Salvetti E."/>
            <person name="Wrobel A."/>
            <person name="Rasinkangas P."/>
            <person name="Parkhill J."/>
            <person name="Rea M.C."/>
            <person name="O'Sullivan O."/>
            <person name="Ritari J."/>
            <person name="Douillard F.P."/>
            <person name="Paul Ross R."/>
            <person name="Yang R."/>
            <person name="Briner A.E."/>
            <person name="Felis G.E."/>
            <person name="de Vos W.M."/>
            <person name="Barrangou R."/>
            <person name="Klaenhammer T.R."/>
            <person name="Caufield P.W."/>
            <person name="Cui Y."/>
            <person name="Zhang H."/>
            <person name="O'Toole P.W."/>
        </authorList>
    </citation>
    <scope>NUCLEOTIDE SEQUENCE [LARGE SCALE GENOMIC DNA]</scope>
    <source>
        <strain evidence="4 5">DSM 18527</strain>
    </source>
</reference>
<sequence>MGTRQRPVPTTKKIRRRILDGIMVLLLLAGIFGLSYPFFKDALNRSLNQQLVNYYQRQSDQAHAVEMAKRRAAIKKANAKLAKKGNNPGKDTLARQTTTKLPPRKLSYYEKNTVGTLYLPSIKASMPVFGKTNDLLLQQGATVLPGTSKIGGGQDTHAVISAHRGLLEAKLFSDLPKVKKGQLFYIHTNGDKLAYQVFKKQVITPDQVEQLQIQPQKDLVTLMTCTPYMVNSHRLLVFGRRVPYPKAANQQANKLDVQQASGLLKWIAGIILGVMAVIVGWAIWLRRQRRSK</sequence>
<dbReference type="InterPro" id="IPR042002">
    <property type="entry name" value="Sortase_C"/>
</dbReference>
<dbReference type="GO" id="GO:0016787">
    <property type="term" value="F:hydrolase activity"/>
    <property type="evidence" value="ECO:0007669"/>
    <property type="project" value="UniProtKB-KW"/>
</dbReference>
<dbReference type="SUPFAM" id="SSF63817">
    <property type="entry name" value="Sortase"/>
    <property type="match status" value="1"/>
</dbReference>
<keyword evidence="3" id="KW-1133">Transmembrane helix</keyword>
<evidence type="ECO:0000256" key="2">
    <source>
        <dbReference type="PIRSR" id="PIRSR605754-1"/>
    </source>
</evidence>
<dbReference type="Gene3D" id="2.40.260.10">
    <property type="entry name" value="Sortase"/>
    <property type="match status" value="1"/>
</dbReference>
<dbReference type="NCBIfam" id="NF033745">
    <property type="entry name" value="class_C_sortase"/>
    <property type="match status" value="1"/>
</dbReference>
<feature type="active site" description="Proton donor/acceptor" evidence="2">
    <location>
        <position position="163"/>
    </location>
</feature>
<feature type="transmembrane region" description="Helical" evidence="3">
    <location>
        <begin position="263"/>
        <end position="285"/>
    </location>
</feature>
<comment type="caution">
    <text evidence="4">The sequence shown here is derived from an EMBL/GenBank/DDBJ whole genome shotgun (WGS) entry which is preliminary data.</text>
</comment>
<dbReference type="Pfam" id="PF04203">
    <property type="entry name" value="Sortase"/>
    <property type="match status" value="1"/>
</dbReference>
<dbReference type="Proteomes" id="UP000051236">
    <property type="component" value="Unassembled WGS sequence"/>
</dbReference>
<dbReference type="OrthoDB" id="1648028at2"/>
<accession>X0PHN4</accession>
<feature type="transmembrane region" description="Helical" evidence="3">
    <location>
        <begin position="21"/>
        <end position="39"/>
    </location>
</feature>